<evidence type="ECO:0000256" key="9">
    <source>
        <dbReference type="SAM" id="SignalP"/>
    </source>
</evidence>
<evidence type="ECO:0000256" key="4">
    <source>
        <dbReference type="ARBA" id="ARBA00022452"/>
    </source>
</evidence>
<evidence type="ECO:0000313" key="11">
    <source>
        <dbReference type="Proteomes" id="UP000035268"/>
    </source>
</evidence>
<protein>
    <submittedName>
        <fullName evidence="10">Outer membrane channel protein</fullName>
    </submittedName>
</protein>
<name>A0A0G3EC14_9BACT</name>
<keyword evidence="4" id="KW-1134">Transmembrane beta strand</keyword>
<comment type="similarity">
    <text evidence="2">Belongs to the outer membrane factor (OMF) (TC 1.B.17) family.</text>
</comment>
<reference evidence="10 11" key="2">
    <citation type="journal article" date="2016" name="ISME J.">
        <title>Characterization of the first cultured representative of Verrucomicrobia subdivision 5 indicates the proposal of a novel phylum.</title>
        <authorList>
            <person name="Spring S."/>
            <person name="Bunk B."/>
            <person name="Sproer C."/>
            <person name="Schumann P."/>
            <person name="Rohde M."/>
            <person name="Tindall B.J."/>
            <person name="Klenk H.P."/>
        </authorList>
    </citation>
    <scope>NUCLEOTIDE SEQUENCE [LARGE SCALE GENOMIC DNA]</scope>
    <source>
        <strain evidence="10 11">L21-Fru-AB</strain>
    </source>
</reference>
<dbReference type="GO" id="GO:0015562">
    <property type="term" value="F:efflux transmembrane transporter activity"/>
    <property type="evidence" value="ECO:0007669"/>
    <property type="project" value="InterPro"/>
</dbReference>
<evidence type="ECO:0000256" key="7">
    <source>
        <dbReference type="ARBA" id="ARBA00023237"/>
    </source>
</evidence>
<evidence type="ECO:0000313" key="10">
    <source>
        <dbReference type="EMBL" id="AKJ64036.1"/>
    </source>
</evidence>
<dbReference type="GO" id="GO:0015288">
    <property type="term" value="F:porin activity"/>
    <property type="evidence" value="ECO:0007669"/>
    <property type="project" value="TreeGrafter"/>
</dbReference>
<dbReference type="EMBL" id="CP010904">
    <property type="protein sequence ID" value="AKJ64036.1"/>
    <property type="molecule type" value="Genomic_DNA"/>
</dbReference>
<evidence type="ECO:0000256" key="6">
    <source>
        <dbReference type="ARBA" id="ARBA00023136"/>
    </source>
</evidence>
<proteinExistence type="inferred from homology"/>
<evidence type="ECO:0000256" key="3">
    <source>
        <dbReference type="ARBA" id="ARBA00022448"/>
    </source>
</evidence>
<dbReference type="AlphaFoldDB" id="A0A0G3EC14"/>
<sequence precursor="true">MKRLGVIAVLLATAYTARAADTHAPVYTLEECIDLGLEQAIRMRNARRDVEIAEAGITEARAAALPQASLSAQYERLDEATLAGRENRTVSGRLEQLLFAGGRVRSAVRAARAYRGLVSDGVDLSRASLIRDIRLGFHGVLLAREQVEVREQSVATLRDFVEDATAAYRAGAASEFDQLSAEVRLANERPALIDARNRLETAKRRFRDLVYLEPETFRLRGELAYRPFPYEYHELLSGIDARRPELRRQEDTIRLREADVAHARSEYFPEITAGGNYLFQKPDPYSFFLSDRGGWEDSWTLTLSAEWPIFTGLSRRARIAQRRLEVTKAEDTLRDLRRQVELEVRTQWLELKRAESLIDSTAKNVTRAERALEIARTRYRAGRGTQLEYTQANLDLSTARLQHVEALRDYADAEARLRYAAGLTRKERSDESEE</sequence>
<feature type="signal peptide" evidence="9">
    <location>
        <begin position="1"/>
        <end position="19"/>
    </location>
</feature>
<dbReference type="Gene3D" id="1.20.1600.10">
    <property type="entry name" value="Outer membrane efflux proteins (OEP)"/>
    <property type="match status" value="1"/>
</dbReference>
<dbReference type="GO" id="GO:1990281">
    <property type="term" value="C:efflux pump complex"/>
    <property type="evidence" value="ECO:0007669"/>
    <property type="project" value="TreeGrafter"/>
</dbReference>
<dbReference type="GO" id="GO:0009279">
    <property type="term" value="C:cell outer membrane"/>
    <property type="evidence" value="ECO:0007669"/>
    <property type="project" value="UniProtKB-SubCell"/>
</dbReference>
<keyword evidence="7" id="KW-0998">Cell outer membrane</keyword>
<evidence type="ECO:0000256" key="2">
    <source>
        <dbReference type="ARBA" id="ARBA00007613"/>
    </source>
</evidence>
<accession>A0A0G3EC14</accession>
<evidence type="ECO:0000256" key="8">
    <source>
        <dbReference type="SAM" id="Coils"/>
    </source>
</evidence>
<keyword evidence="5" id="KW-0812">Transmembrane</keyword>
<keyword evidence="9" id="KW-0732">Signal</keyword>
<dbReference type="InterPro" id="IPR003423">
    <property type="entry name" value="OMP_efflux"/>
</dbReference>
<dbReference type="Pfam" id="PF02321">
    <property type="entry name" value="OEP"/>
    <property type="match status" value="2"/>
</dbReference>
<dbReference type="Proteomes" id="UP000035268">
    <property type="component" value="Chromosome"/>
</dbReference>
<dbReference type="PANTHER" id="PTHR30026">
    <property type="entry name" value="OUTER MEMBRANE PROTEIN TOLC"/>
    <property type="match status" value="1"/>
</dbReference>
<organism evidence="10 11">
    <name type="scientific">Kiritimatiella glycovorans</name>
    <dbReference type="NCBI Taxonomy" id="1307763"/>
    <lineage>
        <taxon>Bacteria</taxon>
        <taxon>Pseudomonadati</taxon>
        <taxon>Kiritimatiellota</taxon>
        <taxon>Kiritimatiellia</taxon>
        <taxon>Kiritimatiellales</taxon>
        <taxon>Kiritimatiellaceae</taxon>
        <taxon>Kiritimatiella</taxon>
    </lineage>
</organism>
<reference evidence="11" key="1">
    <citation type="submission" date="2015-02" db="EMBL/GenBank/DDBJ databases">
        <title>Description and complete genome sequence of the first cultured representative of the subdivision 5 of the Verrucomicrobia phylum.</title>
        <authorList>
            <person name="Spring S."/>
            <person name="Bunk B."/>
            <person name="Sproer C."/>
            <person name="Klenk H.-P."/>
        </authorList>
    </citation>
    <scope>NUCLEOTIDE SEQUENCE [LARGE SCALE GENOMIC DNA]</scope>
    <source>
        <strain evidence="11">L21-Fru-AB</strain>
    </source>
</reference>
<gene>
    <name evidence="10" type="ORF">L21SP4_00771</name>
</gene>
<dbReference type="PANTHER" id="PTHR30026:SF20">
    <property type="entry name" value="OUTER MEMBRANE PROTEIN TOLC"/>
    <property type="match status" value="1"/>
</dbReference>
<dbReference type="SUPFAM" id="SSF56954">
    <property type="entry name" value="Outer membrane efflux proteins (OEP)"/>
    <property type="match status" value="1"/>
</dbReference>
<keyword evidence="3" id="KW-0813">Transport</keyword>
<feature type="chain" id="PRO_5005184167" evidence="9">
    <location>
        <begin position="20"/>
        <end position="434"/>
    </location>
</feature>
<keyword evidence="11" id="KW-1185">Reference proteome</keyword>
<dbReference type="InterPro" id="IPR051906">
    <property type="entry name" value="TolC-like"/>
</dbReference>
<keyword evidence="8" id="KW-0175">Coiled coil</keyword>
<evidence type="ECO:0000256" key="5">
    <source>
        <dbReference type="ARBA" id="ARBA00022692"/>
    </source>
</evidence>
<comment type="subcellular location">
    <subcellularLocation>
        <location evidence="1">Cell outer membrane</location>
    </subcellularLocation>
</comment>
<evidence type="ECO:0000256" key="1">
    <source>
        <dbReference type="ARBA" id="ARBA00004442"/>
    </source>
</evidence>
<keyword evidence="6" id="KW-0472">Membrane</keyword>
<dbReference type="RefSeq" id="WP_052881404.1">
    <property type="nucleotide sequence ID" value="NZ_CP010904.1"/>
</dbReference>
<feature type="coiled-coil region" evidence="8">
    <location>
        <begin position="319"/>
        <end position="371"/>
    </location>
</feature>
<dbReference type="OrthoDB" id="367883at2"/>
<dbReference type="STRING" id="1307763.L21SP4_00771"/>
<dbReference type="KEGG" id="vbl:L21SP4_00771"/>